<keyword evidence="4" id="KW-1185">Reference proteome</keyword>
<reference evidence="2" key="1">
    <citation type="submission" date="2023-06" db="EMBL/GenBank/DDBJ databases">
        <authorList>
            <person name="Kurt Z."/>
        </authorList>
    </citation>
    <scope>NUCLEOTIDE SEQUENCE</scope>
</reference>
<name>A0AA86Q7D7_9EUKA</name>
<dbReference type="Proteomes" id="UP001642409">
    <property type="component" value="Unassembled WGS sequence"/>
</dbReference>
<feature type="compositionally biased region" description="Low complexity" evidence="1">
    <location>
        <begin position="204"/>
        <end position="215"/>
    </location>
</feature>
<evidence type="ECO:0000313" key="4">
    <source>
        <dbReference type="Proteomes" id="UP001642409"/>
    </source>
</evidence>
<reference evidence="3 4" key="2">
    <citation type="submission" date="2024-07" db="EMBL/GenBank/DDBJ databases">
        <authorList>
            <person name="Akdeniz Z."/>
        </authorList>
    </citation>
    <scope>NUCLEOTIDE SEQUENCE [LARGE SCALE GENOMIC DNA]</scope>
</reference>
<proteinExistence type="predicted"/>
<gene>
    <name evidence="2" type="ORF">HINF_LOCUS41449</name>
    <name evidence="3" type="ORF">HINF_LOCUS42608</name>
</gene>
<dbReference type="EMBL" id="CATOUU010000841">
    <property type="protein sequence ID" value="CAI9953804.1"/>
    <property type="molecule type" value="Genomic_DNA"/>
</dbReference>
<dbReference type="EMBL" id="CAXDID020000174">
    <property type="protein sequence ID" value="CAL6048265.1"/>
    <property type="molecule type" value="Genomic_DNA"/>
</dbReference>
<evidence type="ECO:0000256" key="1">
    <source>
        <dbReference type="SAM" id="MobiDB-lite"/>
    </source>
</evidence>
<feature type="region of interest" description="Disordered" evidence="1">
    <location>
        <begin position="196"/>
        <end position="215"/>
    </location>
</feature>
<evidence type="ECO:0000313" key="2">
    <source>
        <dbReference type="EMBL" id="CAI9953804.1"/>
    </source>
</evidence>
<comment type="caution">
    <text evidence="2">The sequence shown here is derived from an EMBL/GenBank/DDBJ whole genome shotgun (WGS) entry which is preliminary data.</text>
</comment>
<accession>A0AA86Q7D7</accession>
<evidence type="ECO:0000313" key="3">
    <source>
        <dbReference type="EMBL" id="CAL6048265.1"/>
    </source>
</evidence>
<dbReference type="AlphaFoldDB" id="A0AA86Q7D7"/>
<sequence length="422" mass="49324">MYTKSIELKALYHQQLDKEYKVLIKDQLDTLAPVSGQISIFVISVAYPQEIASNIANYKQCLLIDCKKPLQPQLLNSNNNRLVVFNIILDDFNLETVLNHYNDPEIYLVQNAGPELTYDYLMSCFARKFGGYSRIPKFHLEFTNIRLEPSLNKKLVHNICAQNDLPQFSDIMDLMRWMRSPSTSWNCQDVNFWAENEDSDSENDNQNQKMKQQVQNNIEKPERVLYKQAQEIANTIVNQLKNVTNQVSFIDIWKLLLTKETKFVEDKLILHLNSEIFNMMVSKCMQCDLTNLNKQKLNKLHQQLPVSFDAKKPNKKIALVKQLIQAIVELFTEEQITMINKQQENNANGEKIYDVASFYHAIHQNFKHRVSLQELFRKFCTHYCEHQQATYEEILKVFKSILDEISEIQGISVTTHGVMGEW</sequence>
<protein>
    <submittedName>
        <fullName evidence="3">Hypothetical_protein</fullName>
    </submittedName>
</protein>
<organism evidence="2">
    <name type="scientific">Hexamita inflata</name>
    <dbReference type="NCBI Taxonomy" id="28002"/>
    <lineage>
        <taxon>Eukaryota</taxon>
        <taxon>Metamonada</taxon>
        <taxon>Diplomonadida</taxon>
        <taxon>Hexamitidae</taxon>
        <taxon>Hexamitinae</taxon>
        <taxon>Hexamita</taxon>
    </lineage>
</organism>